<gene>
    <name evidence="2" type="ORF">GLW36_05810</name>
</gene>
<sequence length="627" mass="69315">MNQKQSRQGDIPTKHALDEDTNTFVREVLQNANDAGPVDEDEPVVVTFRFTHLTGQECRDFKSALQWDEQLFPHLDAAAEEETDLSLENFLDDESDELVLLTIEDQNTQGLSGEEDADESNYTALIRDMHRSNKDDTQGGSHGVGGTVLWAFSGISTVLFTSNPVERDGHEPPRFVGRSYLPDHLVGDSLYKGYGWFGQPDPDDETGRHISLWGENAESTAASLYGDRSDEFGTTTTIVGFREPGEGQPTGEDMVETIELFKRSAVENFWPAILRGNLKIRVQGPGDDNPQPANLETVDSVEPFVEAYRQMYNNDGQVGEPGGVKSKHVDFDFPTRSDGADTPEQGTVTVSVRTAGPSDDERRNQIAVFRGSGMVVQYVDLSDVAKYGADFHGILAAGRARNSPERNPDEADLHVEKLLRAAEPAAHDEWTGTPRLKNEYNDYPVGRVGLVKSLQGSRLRDTVRDLITADDDSDGERISNFEKWFPGARNESTSDGPSPPSPSTPSVSSVHRDIHDFSFEGTRWTFDVSVEPNVDTDEEWKVKLWLAQLFENGGDGERVSIDSVETVDVEAEDTICGIDADGKAFVQASSTGAVRLRCRSRETERLDPTSGRIGRTGIRHELVEDEE</sequence>
<feature type="region of interest" description="Disordered" evidence="1">
    <location>
        <begin position="484"/>
        <end position="510"/>
    </location>
</feature>
<dbReference type="AlphaFoldDB" id="A0A6B1IM59"/>
<dbReference type="Proteomes" id="UP000460194">
    <property type="component" value="Unassembled WGS sequence"/>
</dbReference>
<feature type="region of interest" description="Disordered" evidence="1">
    <location>
        <begin position="1"/>
        <end position="20"/>
    </location>
</feature>
<organism evidence="2 3">
    <name type="scientific">Halorubrum distributum</name>
    <dbReference type="NCBI Taxonomy" id="29283"/>
    <lineage>
        <taxon>Archaea</taxon>
        <taxon>Methanobacteriati</taxon>
        <taxon>Methanobacteriota</taxon>
        <taxon>Stenosarchaea group</taxon>
        <taxon>Halobacteria</taxon>
        <taxon>Halobacteriales</taxon>
        <taxon>Haloferacaceae</taxon>
        <taxon>Halorubrum</taxon>
        <taxon>Halorubrum distributum group</taxon>
    </lineage>
</organism>
<name>A0A6B1IM59_9EURY</name>
<dbReference type="RefSeq" id="WP_159368818.1">
    <property type="nucleotide sequence ID" value="NZ_WMEO01000006.1"/>
</dbReference>
<evidence type="ECO:0000256" key="1">
    <source>
        <dbReference type="SAM" id="MobiDB-lite"/>
    </source>
</evidence>
<evidence type="ECO:0000313" key="2">
    <source>
        <dbReference type="EMBL" id="MYL16164.1"/>
    </source>
</evidence>
<protein>
    <submittedName>
        <fullName evidence="2">Uncharacterized protein</fullName>
    </submittedName>
</protein>
<comment type="caution">
    <text evidence="2">The sequence shown here is derived from an EMBL/GenBank/DDBJ whole genome shotgun (WGS) entry which is preliminary data.</text>
</comment>
<evidence type="ECO:0000313" key="3">
    <source>
        <dbReference type="Proteomes" id="UP000460194"/>
    </source>
</evidence>
<reference evidence="2 3" key="1">
    <citation type="submission" date="2019-11" db="EMBL/GenBank/DDBJ databases">
        <title>Genome sequences of 17 halophilic strains isolated from different environments.</title>
        <authorList>
            <person name="Furrow R.E."/>
        </authorList>
    </citation>
    <scope>NUCLEOTIDE SEQUENCE [LARGE SCALE GENOMIC DNA]</scope>
    <source>
        <strain evidence="2 3">22517_05_Cabo</strain>
    </source>
</reference>
<dbReference type="EMBL" id="WMEO01000006">
    <property type="protein sequence ID" value="MYL16164.1"/>
    <property type="molecule type" value="Genomic_DNA"/>
</dbReference>
<proteinExistence type="predicted"/>
<accession>A0A6B1IM59</accession>